<dbReference type="GO" id="GO:0015937">
    <property type="term" value="P:coenzyme A biosynthetic process"/>
    <property type="evidence" value="ECO:0007669"/>
    <property type="project" value="UniProtKB-UniRule"/>
</dbReference>
<keyword evidence="16" id="KW-0479">Metal-binding</keyword>
<comment type="subcellular location">
    <subcellularLocation>
        <location evidence="3 16">Cytoplasm</location>
    </subcellularLocation>
</comment>
<comment type="cofactor">
    <cofactor evidence="2">
        <name>K(+)</name>
        <dbReference type="ChEBI" id="CHEBI:29103"/>
    </cofactor>
</comment>
<evidence type="ECO:0000256" key="15">
    <source>
        <dbReference type="ARBA" id="ARBA00040883"/>
    </source>
</evidence>
<dbReference type="PANTHER" id="PTHR34265:SF1">
    <property type="entry name" value="TYPE III PANTOTHENATE KINASE"/>
    <property type="match status" value="1"/>
</dbReference>
<evidence type="ECO:0000256" key="10">
    <source>
        <dbReference type="ARBA" id="ARBA00022777"/>
    </source>
</evidence>
<dbReference type="GO" id="GO:0046872">
    <property type="term" value="F:metal ion binding"/>
    <property type="evidence" value="ECO:0007669"/>
    <property type="project" value="UniProtKB-KW"/>
</dbReference>
<dbReference type="Gene3D" id="3.30.420.40">
    <property type="match status" value="2"/>
</dbReference>
<keyword evidence="12 16" id="KW-0630">Potassium</keyword>
<evidence type="ECO:0000256" key="9">
    <source>
        <dbReference type="ARBA" id="ARBA00022741"/>
    </source>
</evidence>
<feature type="binding site" evidence="16">
    <location>
        <position position="87"/>
    </location>
    <ligand>
        <name>substrate</name>
    </ligand>
</feature>
<evidence type="ECO:0000313" key="17">
    <source>
        <dbReference type="EMBL" id="MCG2431481.1"/>
    </source>
</evidence>
<evidence type="ECO:0000256" key="8">
    <source>
        <dbReference type="ARBA" id="ARBA00022679"/>
    </source>
</evidence>
<feature type="active site" description="Proton acceptor" evidence="16">
    <location>
        <position position="96"/>
    </location>
</feature>
<dbReference type="Proteomes" id="UP001139462">
    <property type="component" value="Unassembled WGS sequence"/>
</dbReference>
<dbReference type="NCBIfam" id="TIGR00671">
    <property type="entry name" value="baf"/>
    <property type="match status" value="1"/>
</dbReference>
<evidence type="ECO:0000256" key="5">
    <source>
        <dbReference type="ARBA" id="ARBA00011738"/>
    </source>
</evidence>
<comment type="caution">
    <text evidence="17">The sequence shown here is derived from an EMBL/GenBank/DDBJ whole genome shotgun (WGS) entry which is preliminary data.</text>
</comment>
<dbReference type="InterPro" id="IPR004619">
    <property type="entry name" value="Type_III_PanK"/>
</dbReference>
<dbReference type="GO" id="GO:0005737">
    <property type="term" value="C:cytoplasm"/>
    <property type="evidence" value="ECO:0007669"/>
    <property type="project" value="UniProtKB-SubCell"/>
</dbReference>
<evidence type="ECO:0000256" key="6">
    <source>
        <dbReference type="ARBA" id="ARBA00012102"/>
    </source>
</evidence>
<keyword evidence="8 16" id="KW-0808">Transferase</keyword>
<keyword evidence="18" id="KW-1185">Reference proteome</keyword>
<evidence type="ECO:0000256" key="2">
    <source>
        <dbReference type="ARBA" id="ARBA00001958"/>
    </source>
</evidence>
<dbReference type="AlphaFoldDB" id="A0A9X1QZD9"/>
<evidence type="ECO:0000256" key="11">
    <source>
        <dbReference type="ARBA" id="ARBA00022840"/>
    </source>
</evidence>
<reference evidence="17" key="1">
    <citation type="submission" date="2021-09" db="EMBL/GenBank/DDBJ databases">
        <title>Genome of Aequorivita sp. strain F64183.</title>
        <authorList>
            <person name="Wang Y."/>
        </authorList>
    </citation>
    <scope>NUCLEOTIDE SEQUENCE</scope>
    <source>
        <strain evidence="17">F64183</strain>
    </source>
</reference>
<dbReference type="GO" id="GO:0004594">
    <property type="term" value="F:pantothenate kinase activity"/>
    <property type="evidence" value="ECO:0007669"/>
    <property type="project" value="UniProtKB-UniRule"/>
</dbReference>
<dbReference type="InterPro" id="IPR043129">
    <property type="entry name" value="ATPase_NBD"/>
</dbReference>
<dbReference type="SUPFAM" id="SSF53067">
    <property type="entry name" value="Actin-like ATPase domain"/>
    <property type="match status" value="2"/>
</dbReference>
<dbReference type="PANTHER" id="PTHR34265">
    <property type="entry name" value="TYPE III PANTOTHENATE KINASE"/>
    <property type="match status" value="1"/>
</dbReference>
<feature type="binding site" evidence="16">
    <location>
        <position position="120"/>
    </location>
    <ligand>
        <name>ATP</name>
        <dbReference type="ChEBI" id="CHEBI:30616"/>
    </ligand>
</feature>
<feature type="binding site" evidence="16">
    <location>
        <position position="172"/>
    </location>
    <ligand>
        <name>substrate</name>
    </ligand>
</feature>
<comment type="catalytic activity">
    <reaction evidence="1 16">
        <text>(R)-pantothenate + ATP = (R)-4'-phosphopantothenate + ADP + H(+)</text>
        <dbReference type="Rhea" id="RHEA:16373"/>
        <dbReference type="ChEBI" id="CHEBI:10986"/>
        <dbReference type="ChEBI" id="CHEBI:15378"/>
        <dbReference type="ChEBI" id="CHEBI:29032"/>
        <dbReference type="ChEBI" id="CHEBI:30616"/>
        <dbReference type="ChEBI" id="CHEBI:456216"/>
        <dbReference type="EC" id="2.7.1.33"/>
    </reaction>
</comment>
<dbReference type="NCBIfam" id="NF009853">
    <property type="entry name" value="PRK13320.1-5"/>
    <property type="match status" value="1"/>
</dbReference>
<evidence type="ECO:0000256" key="4">
    <source>
        <dbReference type="ARBA" id="ARBA00005225"/>
    </source>
</evidence>
<accession>A0A9X1QZD9</accession>
<evidence type="ECO:0000256" key="7">
    <source>
        <dbReference type="ARBA" id="ARBA00022490"/>
    </source>
</evidence>
<evidence type="ECO:0000313" key="18">
    <source>
        <dbReference type="Proteomes" id="UP001139462"/>
    </source>
</evidence>
<evidence type="ECO:0000256" key="12">
    <source>
        <dbReference type="ARBA" id="ARBA00022958"/>
    </source>
</evidence>
<feature type="binding site" evidence="16">
    <location>
        <begin position="6"/>
        <end position="13"/>
    </location>
    <ligand>
        <name>ATP</name>
        <dbReference type="ChEBI" id="CHEBI:30616"/>
    </ligand>
</feature>
<protein>
    <recommendedName>
        <fullName evidence="15 16">Type III pantothenate kinase</fullName>
        <ecNumber evidence="6 16">2.7.1.33</ecNumber>
    </recommendedName>
    <alternativeName>
        <fullName evidence="16">PanK-III</fullName>
    </alternativeName>
    <alternativeName>
        <fullName evidence="16">Pantothenic acid kinase</fullName>
    </alternativeName>
</protein>
<gene>
    <name evidence="16" type="primary">coaX</name>
    <name evidence="17" type="ORF">K8344_10155</name>
</gene>
<dbReference type="CDD" id="cd24015">
    <property type="entry name" value="ASKHA_NBD_PanK-III"/>
    <property type="match status" value="1"/>
</dbReference>
<keyword evidence="10 16" id="KW-0418">Kinase</keyword>
<name>A0A9X1QZD9_9FLAO</name>
<dbReference type="EMBL" id="JAIRBB010000008">
    <property type="protein sequence ID" value="MCG2431481.1"/>
    <property type="molecule type" value="Genomic_DNA"/>
</dbReference>
<feature type="binding site" evidence="16">
    <location>
        <begin position="94"/>
        <end position="97"/>
    </location>
    <ligand>
        <name>substrate</name>
    </ligand>
</feature>
<comment type="cofactor">
    <cofactor evidence="16">
        <name>NH4(+)</name>
        <dbReference type="ChEBI" id="CHEBI:28938"/>
    </cofactor>
    <cofactor evidence="16">
        <name>K(+)</name>
        <dbReference type="ChEBI" id="CHEBI:29103"/>
    </cofactor>
    <text evidence="16">A monovalent cation. Ammonium or potassium.</text>
</comment>
<sequence length="247" mass="27748">MNLVIDVGNTSIKFGVFDLEVIKWKTTSNKHGFLQTLDEISKTFPSIENCIISSVANLSKEHLSKLEERFNVLRLNHQTKVPFINRYATPQTLGIDRIALMSAASFQHKNKNVLVIDAGTCITYDFINSENEYLGGAISPGIAMRYKSLHTFTDKLPLLEKAHPNSYIGNNTANAIHSGIVKAVLFEIDGYIAEYKKENENLTVILTGGDTHFLRDSIKNDIFANSNFLLEGLNHILEYNKHSCLEK</sequence>
<comment type="subunit">
    <text evidence="5 16">Homodimer.</text>
</comment>
<dbReference type="RefSeq" id="WP_237608577.1">
    <property type="nucleotide sequence ID" value="NZ_JAIRBB010000008.1"/>
</dbReference>
<organism evidence="17 18">
    <name type="scientific">Aequorivita xiaoshiensis</name>
    <dbReference type="NCBI Taxonomy" id="2874476"/>
    <lineage>
        <taxon>Bacteria</taxon>
        <taxon>Pseudomonadati</taxon>
        <taxon>Bacteroidota</taxon>
        <taxon>Flavobacteriia</taxon>
        <taxon>Flavobacteriales</taxon>
        <taxon>Flavobacteriaceae</taxon>
        <taxon>Aequorivita</taxon>
    </lineage>
</organism>
<evidence type="ECO:0000256" key="13">
    <source>
        <dbReference type="ARBA" id="ARBA00022993"/>
    </source>
</evidence>
<evidence type="ECO:0000256" key="1">
    <source>
        <dbReference type="ARBA" id="ARBA00001206"/>
    </source>
</evidence>
<dbReference type="HAMAP" id="MF_01274">
    <property type="entry name" value="Pantothen_kinase_3"/>
    <property type="match status" value="1"/>
</dbReference>
<dbReference type="GO" id="GO:0005524">
    <property type="term" value="F:ATP binding"/>
    <property type="evidence" value="ECO:0007669"/>
    <property type="project" value="UniProtKB-UniRule"/>
</dbReference>
<keyword evidence="7 16" id="KW-0963">Cytoplasm</keyword>
<feature type="binding site" evidence="16">
    <location>
        <position position="117"/>
    </location>
    <ligand>
        <name>K(+)</name>
        <dbReference type="ChEBI" id="CHEBI:29103"/>
    </ligand>
</feature>
<dbReference type="Pfam" id="PF03309">
    <property type="entry name" value="Pan_kinase"/>
    <property type="match status" value="1"/>
</dbReference>
<dbReference type="EC" id="2.7.1.33" evidence="6 16"/>
<comment type="function">
    <text evidence="16">Catalyzes the phosphorylation of pantothenate (Pan), the first step in CoA biosynthesis.</text>
</comment>
<keyword evidence="9 16" id="KW-0547">Nucleotide-binding</keyword>
<comment type="pathway">
    <text evidence="4 16">Cofactor biosynthesis; coenzyme A biosynthesis; CoA from (R)-pantothenate: step 1/5.</text>
</comment>
<evidence type="ECO:0000256" key="16">
    <source>
        <dbReference type="HAMAP-Rule" id="MF_01274"/>
    </source>
</evidence>
<comment type="similarity">
    <text evidence="14 16">Belongs to the type III pantothenate kinase family.</text>
</comment>
<proteinExistence type="inferred from homology"/>
<keyword evidence="13 16" id="KW-0173">Coenzyme A biosynthesis</keyword>
<evidence type="ECO:0000256" key="14">
    <source>
        <dbReference type="ARBA" id="ARBA00038036"/>
    </source>
</evidence>
<keyword evidence="11 16" id="KW-0067">ATP-binding</keyword>
<evidence type="ECO:0000256" key="3">
    <source>
        <dbReference type="ARBA" id="ARBA00004496"/>
    </source>
</evidence>